<protein>
    <recommendedName>
        <fullName evidence="4">DUF2182 domain-containing protein</fullName>
    </recommendedName>
</protein>
<evidence type="ECO:0000256" key="1">
    <source>
        <dbReference type="SAM" id="Phobius"/>
    </source>
</evidence>
<evidence type="ECO:0008006" key="4">
    <source>
        <dbReference type="Google" id="ProtNLM"/>
    </source>
</evidence>
<dbReference type="Proteomes" id="UP000291822">
    <property type="component" value="Unassembled WGS sequence"/>
</dbReference>
<sequence length="97" mass="10367">MRAPVGSVVGLCSASATLCAVDMAFLGYWGLHEAGPWQWNDRLVVALGFIGFAVLAATPWIATTPVPDESADRVPVARRTFALGVSLIWLAAMFTLF</sequence>
<comment type="caution">
    <text evidence="2">The sequence shown here is derived from an EMBL/GenBank/DDBJ whole genome shotgun (WGS) entry which is preliminary data.</text>
</comment>
<dbReference type="EMBL" id="SJTG01000006">
    <property type="protein sequence ID" value="TCI06613.1"/>
    <property type="molecule type" value="Genomic_DNA"/>
</dbReference>
<feature type="transmembrane region" description="Helical" evidence="1">
    <location>
        <begin position="43"/>
        <end position="64"/>
    </location>
</feature>
<feature type="transmembrane region" description="Helical" evidence="1">
    <location>
        <begin position="76"/>
        <end position="96"/>
    </location>
</feature>
<dbReference type="RefSeq" id="WP_131413511.1">
    <property type="nucleotide sequence ID" value="NZ_SJTG01000006.1"/>
</dbReference>
<name>A0A4R0YLW7_9GAMM</name>
<reference evidence="2 3" key="1">
    <citation type="submission" date="2019-02" db="EMBL/GenBank/DDBJ databases">
        <title>Dyella amyloliquefaciens sp. nov., isolated from forest soil.</title>
        <authorList>
            <person name="Gao Z.-H."/>
            <person name="Qiu L.-H."/>
        </authorList>
    </citation>
    <scope>NUCLEOTIDE SEQUENCE [LARGE SCALE GENOMIC DNA]</scope>
    <source>
        <strain evidence="2 3">KACC 12747</strain>
    </source>
</reference>
<keyword evidence="1" id="KW-1133">Transmembrane helix</keyword>
<accession>A0A4R0YLW7</accession>
<keyword evidence="3" id="KW-1185">Reference proteome</keyword>
<keyword evidence="1" id="KW-0812">Transmembrane</keyword>
<gene>
    <name evidence="2" type="ORF">EZM97_33880</name>
</gene>
<dbReference type="AlphaFoldDB" id="A0A4R0YLW7"/>
<organism evidence="2 3">
    <name type="scientific">Dyella soli</name>
    <dbReference type="NCBI Taxonomy" id="522319"/>
    <lineage>
        <taxon>Bacteria</taxon>
        <taxon>Pseudomonadati</taxon>
        <taxon>Pseudomonadota</taxon>
        <taxon>Gammaproteobacteria</taxon>
        <taxon>Lysobacterales</taxon>
        <taxon>Rhodanobacteraceae</taxon>
        <taxon>Dyella</taxon>
    </lineage>
</organism>
<evidence type="ECO:0000313" key="3">
    <source>
        <dbReference type="Proteomes" id="UP000291822"/>
    </source>
</evidence>
<proteinExistence type="predicted"/>
<evidence type="ECO:0000313" key="2">
    <source>
        <dbReference type="EMBL" id="TCI06613.1"/>
    </source>
</evidence>
<keyword evidence="1" id="KW-0472">Membrane</keyword>